<dbReference type="AlphaFoldDB" id="A0A1N7KYR6"/>
<evidence type="ECO:0000259" key="7">
    <source>
        <dbReference type="Pfam" id="PF00892"/>
    </source>
</evidence>
<feature type="transmembrane region" description="Helical" evidence="6">
    <location>
        <begin position="134"/>
        <end position="152"/>
    </location>
</feature>
<evidence type="ECO:0000256" key="2">
    <source>
        <dbReference type="ARBA" id="ARBA00009853"/>
    </source>
</evidence>
<comment type="subcellular location">
    <subcellularLocation>
        <location evidence="1">Membrane</location>
        <topology evidence="1">Multi-pass membrane protein</topology>
    </subcellularLocation>
</comment>
<feature type="transmembrane region" description="Helical" evidence="6">
    <location>
        <begin position="188"/>
        <end position="209"/>
    </location>
</feature>
<keyword evidence="5 6" id="KW-0472">Membrane</keyword>
<feature type="transmembrane region" description="Helical" evidence="6">
    <location>
        <begin position="215"/>
        <end position="232"/>
    </location>
</feature>
<dbReference type="PANTHER" id="PTHR22911:SF6">
    <property type="entry name" value="SOLUTE CARRIER FAMILY 35 MEMBER G1"/>
    <property type="match status" value="1"/>
</dbReference>
<proteinExistence type="inferred from homology"/>
<feature type="transmembrane region" description="Helical" evidence="6">
    <location>
        <begin position="50"/>
        <end position="68"/>
    </location>
</feature>
<gene>
    <name evidence="8" type="ORF">SAMN05421774_101773</name>
</gene>
<dbReference type="GO" id="GO:0016020">
    <property type="term" value="C:membrane"/>
    <property type="evidence" value="ECO:0007669"/>
    <property type="project" value="UniProtKB-SubCell"/>
</dbReference>
<feature type="transmembrane region" description="Helical" evidence="6">
    <location>
        <begin position="103"/>
        <end position="125"/>
    </location>
</feature>
<keyword evidence="9" id="KW-1185">Reference proteome</keyword>
<organism evidence="8 9">
    <name type="scientific">Gemmobacter megaterium</name>
    <dbReference type="NCBI Taxonomy" id="1086013"/>
    <lineage>
        <taxon>Bacteria</taxon>
        <taxon>Pseudomonadati</taxon>
        <taxon>Pseudomonadota</taxon>
        <taxon>Alphaproteobacteria</taxon>
        <taxon>Rhodobacterales</taxon>
        <taxon>Paracoccaceae</taxon>
        <taxon>Gemmobacter</taxon>
    </lineage>
</organism>
<keyword evidence="4 6" id="KW-1133">Transmembrane helix</keyword>
<evidence type="ECO:0000256" key="6">
    <source>
        <dbReference type="SAM" id="Phobius"/>
    </source>
</evidence>
<dbReference type="Pfam" id="PF00892">
    <property type="entry name" value="EamA"/>
    <property type="match status" value="2"/>
</dbReference>
<evidence type="ECO:0000256" key="5">
    <source>
        <dbReference type="ARBA" id="ARBA00023136"/>
    </source>
</evidence>
<dbReference type="STRING" id="1086013.SAMN05421774_101773"/>
<accession>A0A1N7KYR6</accession>
<feature type="transmembrane region" description="Helical" evidence="6">
    <location>
        <begin position="244"/>
        <end position="264"/>
    </location>
</feature>
<feature type="transmembrane region" description="Helical" evidence="6">
    <location>
        <begin position="270"/>
        <end position="288"/>
    </location>
</feature>
<dbReference type="SUPFAM" id="SSF103481">
    <property type="entry name" value="Multidrug resistance efflux transporter EmrE"/>
    <property type="match status" value="2"/>
</dbReference>
<evidence type="ECO:0000256" key="4">
    <source>
        <dbReference type="ARBA" id="ARBA00022989"/>
    </source>
</evidence>
<evidence type="ECO:0000313" key="9">
    <source>
        <dbReference type="Proteomes" id="UP000186141"/>
    </source>
</evidence>
<comment type="similarity">
    <text evidence="2">Belongs to the drug/metabolite transporter (DMT) superfamily. 10 TMS drug/metabolite exporter (DME) (TC 2.A.7.3) family.</text>
</comment>
<sequence length="307" mass="32222">MGPCGPMSESSANRPLAGVMWMALAGLCFVAVTGVIRYLGTDLPSAQSAFLRFGWAFLFLMPTLVPLVRAGLPQGAWPMVAGRGIIHTMAVLLWFYAMARIPVAEVTAIGFINPIVVTLGAVLFLGEKLAFRRLTAIGFAVIGALVVLRPGLREIGSGQLAQVAAAICFAGSYLFAKRLSDMLSAGAIVALMSATVTIGLLPLALAVWVPVTWQQVAWLGLVALFATLGHYMMTRAFAAAPVSVSQPVVFLQLVWATILGVVAFDEPVDPYVLLGGGIIIAAISYMALREAQLKHAGVTPASGAGKL</sequence>
<feature type="transmembrane region" description="Helical" evidence="6">
    <location>
        <begin position="16"/>
        <end position="38"/>
    </location>
</feature>
<feature type="domain" description="EamA" evidence="7">
    <location>
        <begin position="17"/>
        <end position="148"/>
    </location>
</feature>
<feature type="transmembrane region" description="Helical" evidence="6">
    <location>
        <begin position="158"/>
        <end position="176"/>
    </location>
</feature>
<evidence type="ECO:0000256" key="1">
    <source>
        <dbReference type="ARBA" id="ARBA00004141"/>
    </source>
</evidence>
<dbReference type="EMBL" id="FTOT01000001">
    <property type="protein sequence ID" value="SIS66687.1"/>
    <property type="molecule type" value="Genomic_DNA"/>
</dbReference>
<name>A0A1N7KYR6_9RHOB</name>
<keyword evidence="3 6" id="KW-0812">Transmembrane</keyword>
<dbReference type="Proteomes" id="UP000186141">
    <property type="component" value="Unassembled WGS sequence"/>
</dbReference>
<dbReference type="InterPro" id="IPR000620">
    <property type="entry name" value="EamA_dom"/>
</dbReference>
<feature type="transmembrane region" description="Helical" evidence="6">
    <location>
        <begin position="80"/>
        <end position="97"/>
    </location>
</feature>
<evidence type="ECO:0000313" key="8">
    <source>
        <dbReference type="EMBL" id="SIS66687.1"/>
    </source>
</evidence>
<dbReference type="PANTHER" id="PTHR22911">
    <property type="entry name" value="ACYL-MALONYL CONDENSING ENZYME-RELATED"/>
    <property type="match status" value="1"/>
</dbReference>
<feature type="domain" description="EamA" evidence="7">
    <location>
        <begin position="158"/>
        <end position="285"/>
    </location>
</feature>
<reference evidence="8 9" key="1">
    <citation type="submission" date="2017-01" db="EMBL/GenBank/DDBJ databases">
        <authorList>
            <person name="Mah S.A."/>
            <person name="Swanson W.J."/>
            <person name="Moy G.W."/>
            <person name="Vacquier V.D."/>
        </authorList>
    </citation>
    <scope>NUCLEOTIDE SEQUENCE [LARGE SCALE GENOMIC DNA]</scope>
    <source>
        <strain evidence="8 9">DSM 26375</strain>
    </source>
</reference>
<protein>
    <submittedName>
        <fullName evidence="8">Threonine/homoserine efflux transporter RhtA</fullName>
    </submittedName>
</protein>
<dbReference type="InterPro" id="IPR037185">
    <property type="entry name" value="EmrE-like"/>
</dbReference>
<evidence type="ECO:0000256" key="3">
    <source>
        <dbReference type="ARBA" id="ARBA00022692"/>
    </source>
</evidence>
<dbReference type="Gene3D" id="1.10.3730.20">
    <property type="match status" value="2"/>
</dbReference>